<dbReference type="EMBL" id="JH767139">
    <property type="protein sequence ID" value="EQC39413.1"/>
    <property type="molecule type" value="Genomic_DNA"/>
</dbReference>
<dbReference type="GeneID" id="19944343"/>
<dbReference type="VEuPathDB" id="FungiDB:SDRG_03616"/>
<keyword evidence="4" id="KW-1185">Reference proteome</keyword>
<evidence type="ECO:0000256" key="1">
    <source>
        <dbReference type="ARBA" id="ARBA00022837"/>
    </source>
</evidence>
<reference evidence="3 4" key="1">
    <citation type="submission" date="2012-04" db="EMBL/GenBank/DDBJ databases">
        <title>The Genome Sequence of Saprolegnia declina VS20.</title>
        <authorList>
            <consortium name="The Broad Institute Genome Sequencing Platform"/>
            <person name="Russ C."/>
            <person name="Nusbaum C."/>
            <person name="Tyler B."/>
            <person name="van West P."/>
            <person name="Dieguez-Uribeondo J."/>
            <person name="de Bruijn I."/>
            <person name="Tripathy S."/>
            <person name="Jiang R."/>
            <person name="Young S.K."/>
            <person name="Zeng Q."/>
            <person name="Gargeya S."/>
            <person name="Fitzgerald M."/>
            <person name="Haas B."/>
            <person name="Abouelleil A."/>
            <person name="Alvarado L."/>
            <person name="Arachchi H.M."/>
            <person name="Berlin A."/>
            <person name="Chapman S.B."/>
            <person name="Goldberg J."/>
            <person name="Griggs A."/>
            <person name="Gujja S."/>
            <person name="Hansen M."/>
            <person name="Howarth C."/>
            <person name="Imamovic A."/>
            <person name="Larimer J."/>
            <person name="McCowen C."/>
            <person name="Montmayeur A."/>
            <person name="Murphy C."/>
            <person name="Neiman D."/>
            <person name="Pearson M."/>
            <person name="Priest M."/>
            <person name="Roberts A."/>
            <person name="Saif S."/>
            <person name="Shea T."/>
            <person name="Sisk P."/>
            <person name="Sykes S."/>
            <person name="Wortman J."/>
            <person name="Nusbaum C."/>
            <person name="Birren B."/>
        </authorList>
    </citation>
    <scope>NUCLEOTIDE SEQUENCE [LARGE SCALE GENOMIC DNA]</scope>
    <source>
        <strain evidence="3 4">VS20</strain>
    </source>
</reference>
<dbReference type="InParanoid" id="T0S2Z1"/>
<protein>
    <recommendedName>
        <fullName evidence="2">EF-hand domain-containing protein</fullName>
    </recommendedName>
</protein>
<dbReference type="InterPro" id="IPR002048">
    <property type="entry name" value="EF_hand_dom"/>
</dbReference>
<dbReference type="InterPro" id="IPR018247">
    <property type="entry name" value="EF_Hand_1_Ca_BS"/>
</dbReference>
<dbReference type="GO" id="GO:0005509">
    <property type="term" value="F:calcium ion binding"/>
    <property type="evidence" value="ECO:0007669"/>
    <property type="project" value="InterPro"/>
</dbReference>
<proteinExistence type="predicted"/>
<dbReference type="Gene3D" id="1.10.238.10">
    <property type="entry name" value="EF-hand"/>
    <property type="match status" value="1"/>
</dbReference>
<dbReference type="OMA" id="MLSHYMA"/>
<name>T0S2Z1_SAPDV</name>
<dbReference type="PROSITE" id="PS50222">
    <property type="entry name" value="EF_HAND_2"/>
    <property type="match status" value="2"/>
</dbReference>
<dbReference type="Proteomes" id="UP000030762">
    <property type="component" value="Unassembled WGS sequence"/>
</dbReference>
<organism evidence="3 4">
    <name type="scientific">Saprolegnia diclina (strain VS20)</name>
    <dbReference type="NCBI Taxonomy" id="1156394"/>
    <lineage>
        <taxon>Eukaryota</taxon>
        <taxon>Sar</taxon>
        <taxon>Stramenopiles</taxon>
        <taxon>Oomycota</taxon>
        <taxon>Saprolegniomycetes</taxon>
        <taxon>Saprolegniales</taxon>
        <taxon>Saprolegniaceae</taxon>
        <taxon>Saprolegnia</taxon>
    </lineage>
</organism>
<dbReference type="OrthoDB" id="61834at2759"/>
<dbReference type="eggNOG" id="ENOG502S45X">
    <property type="taxonomic scope" value="Eukaryota"/>
</dbReference>
<dbReference type="SUPFAM" id="SSF47473">
    <property type="entry name" value="EF-hand"/>
    <property type="match status" value="1"/>
</dbReference>
<keyword evidence="1" id="KW-0106">Calcium</keyword>
<evidence type="ECO:0000313" key="3">
    <source>
        <dbReference type="EMBL" id="EQC39413.1"/>
    </source>
</evidence>
<evidence type="ECO:0000313" key="4">
    <source>
        <dbReference type="Proteomes" id="UP000030762"/>
    </source>
</evidence>
<accession>T0S2Z1</accession>
<evidence type="ECO:0000259" key="2">
    <source>
        <dbReference type="PROSITE" id="PS50222"/>
    </source>
</evidence>
<feature type="domain" description="EF-hand" evidence="2">
    <location>
        <begin position="166"/>
        <end position="201"/>
    </location>
</feature>
<sequence>MLASTLGRGPLRMGSRALRRLAPAMASRTLSSATLDAAPAAAPTETPAKFAKEMTPWEKLTTTIIDDQMDIKAMQNAQRAVETLEAACPIDQDDAFISWLRDTFADKDATLDKVAFEARIDDVIAKLQSLQDEACGGEPKLFDHNRLSNEKLASSVLGMHYLYTKVKCQDIKRYFAQLDKDNDGIVASADVHALLELYALGTPAKWLERHFAVLDSNQDGALSEAEMQQLYLNICGVHKSFLNDLLDHHTTHMTKAHTKQRQKALSEYEWTFKLTEKLRCMYHFAGIPKDVQIAQPPPVIPPRDSIDWALLQESQAAELPEFDRMLSHYMAAIHDARREFYVQTDATRVTRIQSGAFLVFVTVTDVLISLM</sequence>
<dbReference type="InterPro" id="IPR011992">
    <property type="entry name" value="EF-hand-dom_pair"/>
</dbReference>
<gene>
    <name evidence="3" type="ORF">SDRG_03616</name>
</gene>
<feature type="domain" description="EF-hand" evidence="2">
    <location>
        <begin position="202"/>
        <end position="237"/>
    </location>
</feature>
<dbReference type="AlphaFoldDB" id="T0S2Z1"/>
<dbReference type="RefSeq" id="XP_008607474.1">
    <property type="nucleotide sequence ID" value="XM_008609252.1"/>
</dbReference>
<dbReference type="PROSITE" id="PS00018">
    <property type="entry name" value="EF_HAND_1"/>
    <property type="match status" value="2"/>
</dbReference>